<evidence type="ECO:0000313" key="8">
    <source>
        <dbReference type="Proteomes" id="UP001199106"/>
    </source>
</evidence>
<feature type="compositionally biased region" description="Polar residues" evidence="5">
    <location>
        <begin position="1"/>
        <end position="21"/>
    </location>
</feature>
<evidence type="ECO:0000256" key="3">
    <source>
        <dbReference type="ARBA" id="ARBA00022989"/>
    </source>
</evidence>
<feature type="region of interest" description="Disordered" evidence="5">
    <location>
        <begin position="357"/>
        <end position="376"/>
    </location>
</feature>
<gene>
    <name evidence="7" type="ORF">G6011_02317</name>
</gene>
<evidence type="ECO:0008006" key="9">
    <source>
        <dbReference type="Google" id="ProtNLM"/>
    </source>
</evidence>
<dbReference type="PANTHER" id="PTHR23502:SF76">
    <property type="entry name" value="POLYAMINE TRANSPORT PROTEIN"/>
    <property type="match status" value="1"/>
</dbReference>
<feature type="transmembrane region" description="Helical" evidence="6">
    <location>
        <begin position="506"/>
        <end position="527"/>
    </location>
</feature>
<evidence type="ECO:0000256" key="1">
    <source>
        <dbReference type="ARBA" id="ARBA00004141"/>
    </source>
</evidence>
<feature type="transmembrane region" description="Helical" evidence="6">
    <location>
        <begin position="858"/>
        <end position="880"/>
    </location>
</feature>
<dbReference type="GO" id="GO:0022857">
    <property type="term" value="F:transmembrane transporter activity"/>
    <property type="evidence" value="ECO:0007669"/>
    <property type="project" value="TreeGrafter"/>
</dbReference>
<feature type="transmembrane region" description="Helical" evidence="6">
    <location>
        <begin position="810"/>
        <end position="832"/>
    </location>
</feature>
<name>A0AAD4FDC6_9PLEO</name>
<feature type="transmembrane region" description="Helical" evidence="6">
    <location>
        <begin position="988"/>
        <end position="1006"/>
    </location>
</feature>
<dbReference type="EMBL" id="JAANER010000006">
    <property type="protein sequence ID" value="KAG9188394.1"/>
    <property type="molecule type" value="Genomic_DNA"/>
</dbReference>
<evidence type="ECO:0000256" key="2">
    <source>
        <dbReference type="ARBA" id="ARBA00022692"/>
    </source>
</evidence>
<proteinExistence type="predicted"/>
<evidence type="ECO:0000256" key="6">
    <source>
        <dbReference type="SAM" id="Phobius"/>
    </source>
</evidence>
<dbReference type="Proteomes" id="UP001199106">
    <property type="component" value="Unassembled WGS sequence"/>
</dbReference>
<evidence type="ECO:0000313" key="7">
    <source>
        <dbReference type="EMBL" id="KAG9188394.1"/>
    </source>
</evidence>
<feature type="compositionally biased region" description="Basic and acidic residues" evidence="5">
    <location>
        <begin position="436"/>
        <end position="451"/>
    </location>
</feature>
<dbReference type="PANTHER" id="PTHR23502">
    <property type="entry name" value="MAJOR FACILITATOR SUPERFAMILY"/>
    <property type="match status" value="1"/>
</dbReference>
<feature type="transmembrane region" description="Helical" evidence="6">
    <location>
        <begin position="548"/>
        <end position="567"/>
    </location>
</feature>
<dbReference type="GO" id="GO:0005886">
    <property type="term" value="C:plasma membrane"/>
    <property type="evidence" value="ECO:0007669"/>
    <property type="project" value="TreeGrafter"/>
</dbReference>
<protein>
    <recommendedName>
        <fullName evidence="9">MFS general substrate transporter</fullName>
    </recommendedName>
</protein>
<feature type="region of interest" description="Disordered" evidence="5">
    <location>
        <begin position="1"/>
        <end position="111"/>
    </location>
</feature>
<feature type="compositionally biased region" description="Low complexity" evidence="5">
    <location>
        <begin position="204"/>
        <end position="214"/>
    </location>
</feature>
<reference evidence="7" key="1">
    <citation type="submission" date="2021-07" db="EMBL/GenBank/DDBJ databases">
        <title>Genome Resource of American Ginseng Black Spot Pathogen Alternaria panax.</title>
        <authorList>
            <person name="Qiu C."/>
            <person name="Wang W."/>
            <person name="Liu Z."/>
        </authorList>
    </citation>
    <scope>NUCLEOTIDE SEQUENCE</scope>
    <source>
        <strain evidence="7">BNCC115425</strain>
    </source>
</reference>
<keyword evidence="8" id="KW-1185">Reference proteome</keyword>
<feature type="region of interest" description="Disordered" evidence="5">
    <location>
        <begin position="187"/>
        <end position="214"/>
    </location>
</feature>
<feature type="region of interest" description="Disordered" evidence="5">
    <location>
        <begin position="409"/>
        <end position="471"/>
    </location>
</feature>
<feature type="transmembrane region" description="Helical" evidence="6">
    <location>
        <begin position="886"/>
        <end position="905"/>
    </location>
</feature>
<feature type="transmembrane region" description="Helical" evidence="6">
    <location>
        <begin position="691"/>
        <end position="710"/>
    </location>
</feature>
<dbReference type="InterPro" id="IPR036259">
    <property type="entry name" value="MFS_trans_sf"/>
</dbReference>
<keyword evidence="3 6" id="KW-1133">Transmembrane helix</keyword>
<evidence type="ECO:0000256" key="5">
    <source>
        <dbReference type="SAM" id="MobiDB-lite"/>
    </source>
</evidence>
<feature type="transmembrane region" description="Helical" evidence="6">
    <location>
        <begin position="662"/>
        <end position="685"/>
    </location>
</feature>
<keyword evidence="2 6" id="KW-0812">Transmembrane</keyword>
<feature type="compositionally biased region" description="Polar residues" evidence="5">
    <location>
        <begin position="52"/>
        <end position="65"/>
    </location>
</feature>
<feature type="transmembrane region" description="Helical" evidence="6">
    <location>
        <begin position="573"/>
        <end position="595"/>
    </location>
</feature>
<dbReference type="Gene3D" id="1.20.1250.20">
    <property type="entry name" value="MFS general substrate transporter like domains"/>
    <property type="match status" value="1"/>
</dbReference>
<feature type="transmembrane region" description="Helical" evidence="6">
    <location>
        <begin position="773"/>
        <end position="798"/>
    </location>
</feature>
<sequence length="1095" mass="121148">MAESENNASKTSSGCLKTTTAPERKKLAPRTTSDRLPWLNHKSARAVATSFMDGQNSTTVESPCSSPVDGHQSPAKSSSPNTRPSSRKVSVATASQPALTSKPVARKKSLAQAAERRLSLAVPGSPSPVTRHRLSQARRASLVPNTVIPLRAARASISQSHGSQKRLSIVDIKQDYDELEDSILHESRPLTDNLAPVPDHLQRSSTSESASTPPAIVSRVQLSPNQPAPIPGTFAGTINKRINNMVEDLEDRMQEAAGVGEIVDDRDQVKEIYTITEGPRSGVYDASTEPDYLMTTALPLKVSGSSSSSAHYQNPDPSVIFHRSGVDDVAPDVRLPHDLPRTSVSYDWAYTNQNIGKKESSSISSCSSSDHESERDHVICDTRSDLLLPKLVQTAPREQLDFVLRPVGRDESRGRSRRRITGDNAAHRNRRHRSHEHTSKPKPRLEPRDSGFGETDTSFDEDDMPSKPYGNKLTVREQAHHHTFSLRRHHRRQPIARDWSTGKKRLTASIACINTALLGIIVGIYAGEVPRIQYSLADERHITIIGNAVLYAGLAISTFFAWTLPLLHGRKPYILAALAIALPLQFPQAIVVSGFRNKEAKYRVGLLFSRGVSGLVLGFANVNYITVLLDLFGASLQSKNPHQEFVVANDVRRHGGGMGMWLGIWSWCWIGSLAVGFQIGAAIIEKLKPEWGFYIVVVILALALVLNITTSETRRAPFRKSVTEVYDRDENYITRRVSRGEVKLHIETEGPKYWFEEVWAGIKLMTMMLCQPGFLVLALYLGWIYAQIVLVIVLLGALLSRDYRWKPTKVGAGVVSITIGAFLAIPLTKAGIFSRERKSAFRTDSMTFQKQVTWSSHLVRRAIFTLTLPLMGMAYTISSARRPQPWLVPIVFAGAVGFLSILAIAECHGLMMETFDTCDLQPGVNTRHRLQSMAVQDRRRRTNYTSFPRVTAGIFASQIIAFILAAVATMVGGNMTRNLGAQKSTGTTAGILFALTVLLILVLCRFKSVQVIPNHTFGTRRDTAAWQEFKDLEKIGRGSDWKAVVIGNPSGKMRRMSVLELGALSRWTEIRKLNFLIKGVMLGQPKEKKSGRDSW</sequence>
<comment type="subcellular location">
    <subcellularLocation>
        <location evidence="1">Membrane</location>
        <topology evidence="1">Multi-pass membrane protein</topology>
    </subcellularLocation>
</comment>
<accession>A0AAD4FDC6</accession>
<keyword evidence="4 6" id="KW-0472">Membrane</keyword>
<organism evidence="7 8">
    <name type="scientific">Alternaria panax</name>
    <dbReference type="NCBI Taxonomy" id="48097"/>
    <lineage>
        <taxon>Eukaryota</taxon>
        <taxon>Fungi</taxon>
        <taxon>Dikarya</taxon>
        <taxon>Ascomycota</taxon>
        <taxon>Pezizomycotina</taxon>
        <taxon>Dothideomycetes</taxon>
        <taxon>Pleosporomycetidae</taxon>
        <taxon>Pleosporales</taxon>
        <taxon>Pleosporineae</taxon>
        <taxon>Pleosporaceae</taxon>
        <taxon>Alternaria</taxon>
        <taxon>Alternaria sect. Panax</taxon>
    </lineage>
</organism>
<dbReference type="AlphaFoldDB" id="A0AAD4FDC6"/>
<feature type="compositionally biased region" description="Polar residues" evidence="5">
    <location>
        <begin position="74"/>
        <end position="99"/>
    </location>
</feature>
<dbReference type="SUPFAM" id="SSF103473">
    <property type="entry name" value="MFS general substrate transporter"/>
    <property type="match status" value="1"/>
</dbReference>
<feature type="transmembrane region" description="Helical" evidence="6">
    <location>
        <begin position="947"/>
        <end position="968"/>
    </location>
</feature>
<comment type="caution">
    <text evidence="7">The sequence shown here is derived from an EMBL/GenBank/DDBJ whole genome shotgun (WGS) entry which is preliminary data.</text>
</comment>
<evidence type="ECO:0000256" key="4">
    <source>
        <dbReference type="ARBA" id="ARBA00023136"/>
    </source>
</evidence>